<dbReference type="PANTHER" id="PTHR12526">
    <property type="entry name" value="GLYCOSYLTRANSFERASE"/>
    <property type="match status" value="1"/>
</dbReference>
<reference evidence="2 3" key="1">
    <citation type="submission" date="2016-10" db="EMBL/GenBank/DDBJ databases">
        <authorList>
            <person name="Varghese N."/>
            <person name="Submissions S."/>
        </authorList>
    </citation>
    <scope>NUCLEOTIDE SEQUENCE [LARGE SCALE GENOMIC DNA]</scope>
    <source>
        <strain evidence="2 3">CGMCC 1.8499</strain>
    </source>
</reference>
<evidence type="ECO:0000313" key="2">
    <source>
        <dbReference type="EMBL" id="SFT78477.1"/>
    </source>
</evidence>
<comment type="caution">
    <text evidence="2">The sequence shown here is derived from an EMBL/GenBank/DDBJ whole genome shotgun (WGS) entry which is preliminary data.</text>
</comment>
<gene>
    <name evidence="2" type="ORF">SAMN04487854_109207</name>
</gene>
<keyword evidence="3" id="KW-1185">Reference proteome</keyword>
<evidence type="ECO:0000259" key="1">
    <source>
        <dbReference type="Pfam" id="PF00534"/>
    </source>
</evidence>
<accession>A0ABY1GLQ4</accession>
<dbReference type="Proteomes" id="UP000183805">
    <property type="component" value="Unassembled WGS sequence"/>
</dbReference>
<dbReference type="InterPro" id="IPR001296">
    <property type="entry name" value="Glyco_trans_1"/>
</dbReference>
<organism evidence="2 3">
    <name type="scientific">Pseudoalteromonas lipolytica</name>
    <dbReference type="NCBI Taxonomy" id="570156"/>
    <lineage>
        <taxon>Bacteria</taxon>
        <taxon>Pseudomonadati</taxon>
        <taxon>Pseudomonadota</taxon>
        <taxon>Gammaproteobacteria</taxon>
        <taxon>Alteromonadales</taxon>
        <taxon>Pseudoalteromonadaceae</taxon>
        <taxon>Pseudoalteromonas</taxon>
    </lineage>
</organism>
<dbReference type="Gene3D" id="3.40.50.2000">
    <property type="entry name" value="Glycogen Phosphorylase B"/>
    <property type="match status" value="2"/>
</dbReference>
<feature type="domain" description="Glycosyl transferase family 1" evidence="1">
    <location>
        <begin position="197"/>
        <end position="349"/>
    </location>
</feature>
<name>A0ABY1GLQ4_9GAMM</name>
<dbReference type="Pfam" id="PF00534">
    <property type="entry name" value="Glycos_transf_1"/>
    <property type="match status" value="1"/>
</dbReference>
<dbReference type="EMBL" id="FPAZ01000009">
    <property type="protein sequence ID" value="SFT78477.1"/>
    <property type="molecule type" value="Genomic_DNA"/>
</dbReference>
<evidence type="ECO:0000313" key="3">
    <source>
        <dbReference type="Proteomes" id="UP000183805"/>
    </source>
</evidence>
<dbReference type="RefSeq" id="WP_074989253.1">
    <property type="nucleotide sequence ID" value="NZ_FPAZ01000009.1"/>
</dbReference>
<protein>
    <submittedName>
        <fullName evidence="2">Glycosyltransferase involved in cell wall bisynthesis</fullName>
    </submittedName>
</protein>
<sequence>MKTKLVVVGEPEVVPFAGCRNNALNEILKKYTLYNDSVTYYSSASSPEDYELNGVKYQGFPVYSKNNRLILKNSKKIRETFKKYFLCGDNYHIQFRIPSIFTLQIYFIVKDLLRDGSYSFYMAGDWVESLRFNHASKFFLLKHLDKIQRILIKNKKVVFTGHALMRKYSNLIFNGHPFYSTTHSFSDVQISYDKSDNLGICFIGRIEPLKNFSFVVSLAESKKLKHYTFHFLGDGPKMEELTLMVKEKGLDNIRVHGHIKDRNLFNHIVSSCKYFVLPSYTEGTSKTLPEMMCRSIVPIAFDGVGGNNEILKEAGILIPVDDTEAAVENILRIDANPTNYKELIDEGYKYAKQNTIENQLELMFNFMYKNQ</sequence>
<dbReference type="SUPFAM" id="SSF53756">
    <property type="entry name" value="UDP-Glycosyltransferase/glycogen phosphorylase"/>
    <property type="match status" value="1"/>
</dbReference>
<proteinExistence type="predicted"/>